<evidence type="ECO:0000256" key="1">
    <source>
        <dbReference type="ARBA" id="ARBA00022729"/>
    </source>
</evidence>
<keyword evidence="3" id="KW-1185">Reference proteome</keyword>
<dbReference type="InterPro" id="IPR026444">
    <property type="entry name" value="Secre_tail"/>
</dbReference>
<proteinExistence type="predicted"/>
<reference evidence="2" key="1">
    <citation type="submission" date="2023-02" db="EMBL/GenBank/DDBJ databases">
        <title>Polaribacter ponticola sp. nov., isolated from seawater.</title>
        <authorList>
            <person name="Baek J.H."/>
            <person name="Kim J.M."/>
            <person name="Choi D.G."/>
            <person name="Jeon C.O."/>
        </authorList>
    </citation>
    <scope>NUCLEOTIDE SEQUENCE</scope>
    <source>
        <strain evidence="2">MSW5</strain>
    </source>
</reference>
<dbReference type="NCBIfam" id="TIGR04183">
    <property type="entry name" value="Por_Secre_tail"/>
    <property type="match status" value="1"/>
</dbReference>
<protein>
    <submittedName>
        <fullName evidence="2">Ig-like domain-containing protein</fullName>
    </submittedName>
</protein>
<organism evidence="2 3">
    <name type="scientific">Polaribacter ponticola</name>
    <dbReference type="NCBI Taxonomy" id="2978475"/>
    <lineage>
        <taxon>Bacteria</taxon>
        <taxon>Pseudomonadati</taxon>
        <taxon>Bacteroidota</taxon>
        <taxon>Flavobacteriia</taxon>
        <taxon>Flavobacteriales</taxon>
        <taxon>Flavobacteriaceae</taxon>
    </lineage>
</organism>
<dbReference type="EMBL" id="JAOSLC020000003">
    <property type="protein sequence ID" value="MDD7913969.1"/>
    <property type="molecule type" value="Genomic_DNA"/>
</dbReference>
<dbReference type="Pfam" id="PF17963">
    <property type="entry name" value="Big_9"/>
    <property type="match status" value="6"/>
</dbReference>
<comment type="caution">
    <text evidence="2">The sequence shown here is derived from an EMBL/GenBank/DDBJ whole genome shotgun (WGS) entry which is preliminary data.</text>
</comment>
<name>A0ABT5S828_9FLAO</name>
<keyword evidence="1" id="KW-0732">Signal</keyword>
<dbReference type="Proteomes" id="UP001151478">
    <property type="component" value="Unassembled WGS sequence"/>
</dbReference>
<sequence length="1148" mass="122585">MLFFGTVKFYSTNNNFTKYLIESPQASTPTAEDDTINVDYESENNIISILLNDSYGTDGPISAHEPLTLVNGKQSTASLNGGLISVSDNGTINDKTDDFVLYSAPKGFSGTDSFTYSITDATGDAKTATVTITVLEEIALNSIDKIYSVSVDENCIDCVVDVKDLIISDFSTVGEISFISFYDDYNTHAGGSYSNEKQTDKGGIIKVNSGATYHYLDDLYTYTSPTNFTGTDKYFLYVYNTITKLSYVQINITVGTVTPPTNHTPTAEPDTVSVEFGSINNVIDVLDNDSFGSDGAINGGLTMTNGTLSSASANGGLISVDNKNTADTLDDKFIYAAPANFSGTDKFSYTITDATGDASIAEVTIIVAEETNNPKVVDDYYTIEENSGEFVFDVTTNDIKGNNSVDQIFVSIPNIYDQPFVNSQGTLALLDNNTPNDTSDDTLSFTPVQDFTGVYEFHYLYSVSDSGNSFTQVGYGYVYITVGSITPVADTPTAEDDTIIVDYESENNTISILLNDSYGSDGPTSIHEPLSLVNGKQSTATLKGGLISVSDNGTVNDKTDDRVIYDAPLGFTGIDSFTYSITDATGDAATAKVTITVTGLVVDVPSAVNDSAFVDENSTDNIIEILANDSFGTEGAYSPPMSFSAGLITQGFYIINSTSDEGGSITIVNNAVIYYTPFMNFTGVDRFRYYIYDASGDRSQGEVTVTVGAVTPPTNNTPTAEPDTVSVEFGSTNNIIDVLDNDSFGSDGAINGGLTMTNGTLSSASANGGLISVDNKNTADTLDDEFIYAAPANFSGTDTFSYTITDATGDASTGTVIVIVIPVEGAVNDTVTVTENSTDNLIDVLSNDNFGSGVGTLLLNSPNHLTGTTSQGGTLTLDDGGTVGINQADDKIFYTPKANFKGEDTFNYTLTVGVNQYQGIVTITVGNVTPPNNDELSAVDDNITINRNGTSLDQNPIFIDVLANDSFGPNGAMTAHRALSFRNGKSNEASEGGRIIRINDNDTPSDYSDDRVQYFPSGNPNFTSDSFSYTITDNVGVAVSAIVTITYEDATSQKSSIRLNNNKILMNNFLVFPNPSKGYLKTNILSKIDTKASISLSDITGKIIYKKSIELIEGLNEFNFNVNVLPGVLFLKIISPKINFGISKIIFK</sequence>
<evidence type="ECO:0000313" key="2">
    <source>
        <dbReference type="EMBL" id="MDD7913969.1"/>
    </source>
</evidence>
<gene>
    <name evidence="2" type="ORF">N5A56_005800</name>
</gene>
<dbReference type="Gene3D" id="2.60.40.3440">
    <property type="match status" value="6"/>
</dbReference>
<dbReference type="NCBIfam" id="NF012211">
    <property type="entry name" value="tand_rpt_95"/>
    <property type="match status" value="5"/>
</dbReference>
<accession>A0ABT5S828</accession>
<evidence type="ECO:0000313" key="3">
    <source>
        <dbReference type="Proteomes" id="UP001151478"/>
    </source>
</evidence>
<dbReference type="RefSeq" id="WP_265724638.1">
    <property type="nucleotide sequence ID" value="NZ_JAOSLC020000003.1"/>
</dbReference>